<feature type="region of interest" description="Disordered" evidence="8">
    <location>
        <begin position="1265"/>
        <end position="1289"/>
    </location>
</feature>
<feature type="compositionally biased region" description="Basic and acidic residues" evidence="8">
    <location>
        <begin position="1267"/>
        <end position="1282"/>
    </location>
</feature>
<dbReference type="InterPro" id="IPR043926">
    <property type="entry name" value="ABCG_dom"/>
</dbReference>
<dbReference type="PANTHER" id="PTHR48041:SF91">
    <property type="entry name" value="ABC TRANSPORTER G FAMILY MEMBER 28"/>
    <property type="match status" value="1"/>
</dbReference>
<feature type="chain" id="PRO_5015133931" evidence="10">
    <location>
        <begin position="20"/>
        <end position="1730"/>
    </location>
</feature>
<feature type="region of interest" description="Disordered" evidence="8">
    <location>
        <begin position="1327"/>
        <end position="1400"/>
    </location>
</feature>
<evidence type="ECO:0000313" key="13">
    <source>
        <dbReference type="Proteomes" id="UP000241769"/>
    </source>
</evidence>
<protein>
    <submittedName>
        <fullName evidence="12">Abc transporter family protein</fullName>
    </submittedName>
</protein>
<feature type="domain" description="ABC transporter" evidence="11">
    <location>
        <begin position="1010"/>
        <end position="1245"/>
    </location>
</feature>
<comment type="caution">
    <text evidence="12">The sequence shown here is derived from an EMBL/GenBank/DDBJ whole genome shotgun (WGS) entry which is preliminary data.</text>
</comment>
<dbReference type="OrthoDB" id="10255127at2759"/>
<feature type="transmembrane region" description="Helical" evidence="9">
    <location>
        <begin position="1488"/>
        <end position="1506"/>
    </location>
</feature>
<evidence type="ECO:0000256" key="6">
    <source>
        <dbReference type="ARBA" id="ARBA00022989"/>
    </source>
</evidence>
<dbReference type="SMART" id="SM00382">
    <property type="entry name" value="AAA"/>
    <property type="match status" value="1"/>
</dbReference>
<keyword evidence="10" id="KW-0732">Signal</keyword>
<feature type="compositionally biased region" description="Basic and acidic residues" evidence="8">
    <location>
        <begin position="1327"/>
        <end position="1348"/>
    </location>
</feature>
<dbReference type="EMBL" id="MDYQ01000219">
    <property type="protein sequence ID" value="PRP78516.1"/>
    <property type="molecule type" value="Genomic_DNA"/>
</dbReference>
<proteinExistence type="predicted"/>
<keyword evidence="13" id="KW-1185">Reference proteome</keyword>
<organism evidence="12 13">
    <name type="scientific">Planoprotostelium fungivorum</name>
    <dbReference type="NCBI Taxonomy" id="1890364"/>
    <lineage>
        <taxon>Eukaryota</taxon>
        <taxon>Amoebozoa</taxon>
        <taxon>Evosea</taxon>
        <taxon>Variosea</taxon>
        <taxon>Cavosteliida</taxon>
        <taxon>Cavosteliaceae</taxon>
        <taxon>Planoprotostelium</taxon>
    </lineage>
</organism>
<sequence>MSRWLATFCLLALCCCVSGQPSNWKNWNDTQGGLNGWKLPDNLPEWLQDFLSAQNTSAHGHHSWGASSNPFVGPYRLNLTNLENYEHTQWINATGCNTTVGTANSCPTEYTTEFTRLLNKISYEDQVCAENDDPVAMCRDVLHLALLELPHPYGENVSTIIDTPLEIQRGVNNSNLPEGRRLIVLVTTSNTILLQDFNLNKIVGMREDHLKVNDTDYSTRVIRHVMTASEMERNQSVILLATETEMEVVLVHHPDRGEHYNGTLLIDSCFTETIAEAGEHIRHLKTFVTYRGEGTTFVMAYLLSSSAGVRLVFRELFSKPGDVPDPCQRIVKGDIITWHLPRENSENGDYEFDSLVHSGCGFSEDTSRTLIMIRNSNFLWILPYNRLNVGPDSSGRDTTLRLSPSSSIYNGSQTNSVNLFGQCDVAHAAQSIWFVVVEQNNMTILSSQTFSQHNFDCPDLSIVSSPNCTSIQPTLFRGEDSNGTSIYNAPFTLAFDYEVKRTVATTGGASNNVSIDLLDRVFFVFGHSFIDIVGFQTVLNVDNTTSIYLKPINRLHPGSSSSQVVSPNGHHVFIVQEEAELRIESIQQSIRLCQGDVEHNGIPEAVEKEIVKAYCRPTEMIRPTAPNNVTDYVRHYTMCSPNTHICPTFSSSYTVPVPKYHVTHSHLIYICPPGSYCIEGIQYPCPRGFTCPIEGTIKPLRCEWNANFSTTCDRYGLPEPLPCPDGFFCWDPAQPPIPAPPGYYYGSAIDKGDEPPSIAEAQFKEMMTSSRRIVRRDQVSPDTRGTNEDRLEGDVYGTLSNVFHQCPLGWWCQLANSPNTSLSKKGYGLLCPEGNYCPESSIMKPIPCETETHTTFCPSGSHAPQLCPDGKNCYTPYSAEDCHLGDVCLTGSPVEKVCPKGFYCRFDFTVPRPCGPLALCPEGTSKALEFLALLPTSVIVLAIVGWVIFVRLEPFLAARRPAATTIPVLTSEGISHQAIQPDMGKDVDSDDEFSEISESQLMKSEYPIDIHVSDVGYTIGTRPIITGVSGSFQRGKLSAIMGPSGCGKSTLMSILCGRVGQTNGEILINGTQVRMSKLKTSMGFVPQSEIMLRTLTVWETIYFYARIKTTRGARYARLLSTEIIEILGLTKVQHTVLGDEKVRGISGGELKRVSIGIEMVGQPSILFLDEPTTGLDSTVALQIVTYLKKIASLNITVICVIHQPRAEIFKLFDNVLLLSGNGKPSYFGPTRKAKQYFTRLGYSCKKEANVADFLLDVASGKSSRMISTDRRTRTKGKNREQRGTTSLTLEERGKYVQDMFVDSKNMSLGDLWSGLTSDAYKEKFKTIKEKGQRQSHMDLPHDDEKERSGNSIENSTSSYGTASLSNSNYSRNSSLGRSDHSKKKSHHGGSDSSSDSDFKNSDVETIIETGMAEPEIILRASANKVAPAFIQWYWFMYRSLKHQLRTPIDTIVSLILFSLVGLAIGMPARSTDVTGGEEPRSNYITCTVLYGIGVGLISVQSSLRVFGPEQLILWRESRSGINRAAYFLAKNIAQLPFLLVAPLCASAFYTLLTPTLCPLWYFYSLIFCMVYAASGFGYLVSTTFPPENGLMIGILYPLIAGIFAGARPELGLVARDYGLAGSILVVISYGRWHLESLFVYELQQSQSTEKSQLLNRFLYSYETIWRGPLIMLAIGTALRILAFIMLVLSDQGRIFADKRSITKMMSTLLRRVWRGITNCFRSTETQPLYA</sequence>
<dbReference type="PROSITE" id="PS50893">
    <property type="entry name" value="ABC_TRANSPORTER_2"/>
    <property type="match status" value="1"/>
</dbReference>
<accession>A0A2P6N3J8</accession>
<evidence type="ECO:0000256" key="10">
    <source>
        <dbReference type="SAM" id="SignalP"/>
    </source>
</evidence>
<evidence type="ECO:0000256" key="1">
    <source>
        <dbReference type="ARBA" id="ARBA00004141"/>
    </source>
</evidence>
<feature type="transmembrane region" description="Helical" evidence="9">
    <location>
        <begin position="930"/>
        <end position="950"/>
    </location>
</feature>
<keyword evidence="2" id="KW-0813">Transport</keyword>
<dbReference type="InParanoid" id="A0A2P6N3J8"/>
<feature type="signal peptide" evidence="10">
    <location>
        <begin position="1"/>
        <end position="19"/>
    </location>
</feature>
<dbReference type="InterPro" id="IPR017871">
    <property type="entry name" value="ABC_transporter-like_CS"/>
</dbReference>
<dbReference type="GO" id="GO:0005524">
    <property type="term" value="F:ATP binding"/>
    <property type="evidence" value="ECO:0007669"/>
    <property type="project" value="UniProtKB-KW"/>
</dbReference>
<dbReference type="SUPFAM" id="SSF52540">
    <property type="entry name" value="P-loop containing nucleoside triphosphate hydrolases"/>
    <property type="match status" value="1"/>
</dbReference>
<evidence type="ECO:0000256" key="4">
    <source>
        <dbReference type="ARBA" id="ARBA00022741"/>
    </source>
</evidence>
<dbReference type="PANTHER" id="PTHR48041">
    <property type="entry name" value="ABC TRANSPORTER G FAMILY MEMBER 28"/>
    <property type="match status" value="1"/>
</dbReference>
<dbReference type="PROSITE" id="PS00211">
    <property type="entry name" value="ABC_TRANSPORTER_1"/>
    <property type="match status" value="1"/>
</dbReference>
<evidence type="ECO:0000259" key="11">
    <source>
        <dbReference type="PROSITE" id="PS50893"/>
    </source>
</evidence>
<dbReference type="GO" id="GO:0016887">
    <property type="term" value="F:ATP hydrolysis activity"/>
    <property type="evidence" value="ECO:0007669"/>
    <property type="project" value="InterPro"/>
</dbReference>
<feature type="transmembrane region" description="Helical" evidence="9">
    <location>
        <begin position="1588"/>
        <end position="1606"/>
    </location>
</feature>
<dbReference type="Gene3D" id="3.40.50.300">
    <property type="entry name" value="P-loop containing nucleotide triphosphate hydrolases"/>
    <property type="match status" value="1"/>
</dbReference>
<keyword evidence="5" id="KW-0067">ATP-binding</keyword>
<keyword evidence="4" id="KW-0547">Nucleotide-binding</keyword>
<name>A0A2P6N3J8_9EUKA</name>
<keyword evidence="6 9" id="KW-1133">Transmembrane helix</keyword>
<dbReference type="GO" id="GO:0140359">
    <property type="term" value="F:ABC-type transporter activity"/>
    <property type="evidence" value="ECO:0007669"/>
    <property type="project" value="InterPro"/>
</dbReference>
<dbReference type="CDD" id="cd03213">
    <property type="entry name" value="ABCG_EPDR"/>
    <property type="match status" value="1"/>
</dbReference>
<evidence type="ECO:0000256" key="8">
    <source>
        <dbReference type="SAM" id="MobiDB-lite"/>
    </source>
</evidence>
<reference evidence="12 13" key="1">
    <citation type="journal article" date="2018" name="Genome Biol. Evol.">
        <title>Multiple Roots of Fruiting Body Formation in Amoebozoa.</title>
        <authorList>
            <person name="Hillmann F."/>
            <person name="Forbes G."/>
            <person name="Novohradska S."/>
            <person name="Ferling I."/>
            <person name="Riege K."/>
            <person name="Groth M."/>
            <person name="Westermann M."/>
            <person name="Marz M."/>
            <person name="Spaller T."/>
            <person name="Winckler T."/>
            <person name="Schaap P."/>
            <person name="Glockner G."/>
        </authorList>
    </citation>
    <scope>NUCLEOTIDE SEQUENCE [LARGE SCALE GENOMIC DNA]</scope>
    <source>
        <strain evidence="12 13">Jena</strain>
    </source>
</reference>
<evidence type="ECO:0000256" key="5">
    <source>
        <dbReference type="ARBA" id="ARBA00022840"/>
    </source>
</evidence>
<dbReference type="Proteomes" id="UP000241769">
    <property type="component" value="Unassembled WGS sequence"/>
</dbReference>
<keyword evidence="3 9" id="KW-0812">Transmembrane</keyword>
<feature type="compositionally biased region" description="Low complexity" evidence="8">
    <location>
        <begin position="1363"/>
        <end position="1376"/>
    </location>
</feature>
<evidence type="ECO:0000256" key="9">
    <source>
        <dbReference type="SAM" id="Phobius"/>
    </source>
</evidence>
<comment type="subcellular location">
    <subcellularLocation>
        <location evidence="1">Membrane</location>
        <topology evidence="1">Multi-pass membrane protein</topology>
    </subcellularLocation>
</comment>
<dbReference type="InterPro" id="IPR003439">
    <property type="entry name" value="ABC_transporter-like_ATP-bd"/>
</dbReference>
<feature type="transmembrane region" description="Helical" evidence="9">
    <location>
        <begin position="1669"/>
        <end position="1689"/>
    </location>
</feature>
<dbReference type="GO" id="GO:0016020">
    <property type="term" value="C:membrane"/>
    <property type="evidence" value="ECO:0007669"/>
    <property type="project" value="UniProtKB-SubCell"/>
</dbReference>
<dbReference type="STRING" id="1890364.A0A2P6N3J8"/>
<feature type="transmembrane region" description="Helical" evidence="9">
    <location>
        <begin position="1527"/>
        <end position="1548"/>
    </location>
</feature>
<dbReference type="InterPro" id="IPR003593">
    <property type="entry name" value="AAA+_ATPase"/>
</dbReference>
<dbReference type="InterPro" id="IPR050352">
    <property type="entry name" value="ABCG_transporters"/>
</dbReference>
<evidence type="ECO:0000256" key="2">
    <source>
        <dbReference type="ARBA" id="ARBA00022448"/>
    </source>
</evidence>
<feature type="compositionally biased region" description="Polar residues" evidence="8">
    <location>
        <begin position="1349"/>
        <end position="1362"/>
    </location>
</feature>
<dbReference type="Pfam" id="PF19055">
    <property type="entry name" value="ABC2_membrane_7"/>
    <property type="match status" value="2"/>
</dbReference>
<keyword evidence="7 9" id="KW-0472">Membrane</keyword>
<dbReference type="InterPro" id="IPR027417">
    <property type="entry name" value="P-loop_NTPase"/>
</dbReference>
<feature type="transmembrane region" description="Helical" evidence="9">
    <location>
        <begin position="1560"/>
        <end position="1581"/>
    </location>
</feature>
<evidence type="ECO:0000256" key="7">
    <source>
        <dbReference type="ARBA" id="ARBA00023136"/>
    </source>
</evidence>
<evidence type="ECO:0000256" key="3">
    <source>
        <dbReference type="ARBA" id="ARBA00022692"/>
    </source>
</evidence>
<gene>
    <name evidence="12" type="ORF">PROFUN_13534</name>
</gene>
<evidence type="ECO:0000313" key="12">
    <source>
        <dbReference type="EMBL" id="PRP78516.1"/>
    </source>
</evidence>
<dbReference type="Pfam" id="PF00005">
    <property type="entry name" value="ABC_tran"/>
    <property type="match status" value="1"/>
</dbReference>
<feature type="transmembrane region" description="Helical" evidence="9">
    <location>
        <begin position="1448"/>
        <end position="1468"/>
    </location>
</feature>